<keyword evidence="4" id="KW-1185">Reference proteome</keyword>
<dbReference type="Gene3D" id="3.30.420.40">
    <property type="match status" value="1"/>
</dbReference>
<dbReference type="InterPro" id="IPR010730">
    <property type="entry name" value="HET"/>
</dbReference>
<dbReference type="GO" id="GO:0009254">
    <property type="term" value="P:peptidoglycan turnover"/>
    <property type="evidence" value="ECO:0007669"/>
    <property type="project" value="InterPro"/>
</dbReference>
<dbReference type="GO" id="GO:0016773">
    <property type="term" value="F:phosphotransferase activity, alcohol group as acceptor"/>
    <property type="evidence" value="ECO:0007669"/>
    <property type="project" value="InterPro"/>
</dbReference>
<dbReference type="Proteomes" id="UP000007978">
    <property type="component" value="Chromosome 2"/>
</dbReference>
<feature type="region of interest" description="Disordered" evidence="1">
    <location>
        <begin position="1504"/>
        <end position="1528"/>
    </location>
</feature>
<dbReference type="Pfam" id="PF06985">
    <property type="entry name" value="HET"/>
    <property type="match status" value="1"/>
</dbReference>
<dbReference type="Gene3D" id="3.30.565.10">
    <property type="entry name" value="Histidine kinase-like ATPase, C-terminal domain"/>
    <property type="match status" value="1"/>
</dbReference>
<gene>
    <name evidence="3" type="ORF">FPSE_06755</name>
</gene>
<dbReference type="Pfam" id="PF03702">
    <property type="entry name" value="AnmK"/>
    <property type="match status" value="1"/>
</dbReference>
<evidence type="ECO:0000313" key="3">
    <source>
        <dbReference type="EMBL" id="EKJ73142.1"/>
    </source>
</evidence>
<feature type="domain" description="Heterokaryon incompatibility" evidence="2">
    <location>
        <begin position="1664"/>
        <end position="1820"/>
    </location>
</feature>
<reference evidence="3 4" key="1">
    <citation type="journal article" date="2012" name="PLoS Pathog.">
        <title>Comparative pathogenomics reveals horizontally acquired novel virulence genes in fungi infecting cereal hosts.</title>
        <authorList>
            <person name="Gardiner D.M."/>
            <person name="McDonald M.C."/>
            <person name="Covarelli L."/>
            <person name="Solomon P.S."/>
            <person name="Rusu A.G."/>
            <person name="Marshall M."/>
            <person name="Kazan K."/>
            <person name="Chakraborty S."/>
            <person name="McDonald B.A."/>
            <person name="Manners J.M."/>
        </authorList>
    </citation>
    <scope>NUCLEOTIDE SEQUENCE [LARGE SCALE GENOMIC DNA]</scope>
    <source>
        <strain evidence="3 4">CS3096</strain>
    </source>
</reference>
<comment type="caution">
    <text evidence="3">The sequence shown here is derived from an EMBL/GenBank/DDBJ whole genome shotgun (WGS) entry which is preliminary data.</text>
</comment>
<feature type="region of interest" description="Disordered" evidence="1">
    <location>
        <begin position="2175"/>
        <end position="2204"/>
    </location>
</feature>
<dbReference type="InterPro" id="IPR005338">
    <property type="entry name" value="Anhydro_N_Ac-Mur_kinase"/>
</dbReference>
<feature type="compositionally biased region" description="Acidic residues" evidence="1">
    <location>
        <begin position="1506"/>
        <end position="1515"/>
    </location>
</feature>
<evidence type="ECO:0000313" key="4">
    <source>
        <dbReference type="Proteomes" id="UP000007978"/>
    </source>
</evidence>
<name>K3VFX1_FUSPC</name>
<evidence type="ECO:0000256" key="1">
    <source>
        <dbReference type="SAM" id="MobiDB-lite"/>
    </source>
</evidence>
<dbReference type="InterPro" id="IPR036890">
    <property type="entry name" value="HATPase_C_sf"/>
</dbReference>
<dbReference type="GO" id="GO:0006040">
    <property type="term" value="P:amino sugar metabolic process"/>
    <property type="evidence" value="ECO:0007669"/>
    <property type="project" value="InterPro"/>
</dbReference>
<dbReference type="EMBL" id="AFNW01000184">
    <property type="protein sequence ID" value="EKJ73142.1"/>
    <property type="molecule type" value="Genomic_DNA"/>
</dbReference>
<dbReference type="NCBIfam" id="NF047352">
    <property type="entry name" value="P_loop_sacsin"/>
    <property type="match status" value="1"/>
</dbReference>
<dbReference type="PANTHER" id="PTHR32387">
    <property type="entry name" value="WU:FJ29H11"/>
    <property type="match status" value="1"/>
</dbReference>
<dbReference type="KEGG" id="fpu:FPSE_06755"/>
<dbReference type="HOGENOM" id="CLU_000570_2_1_1"/>
<dbReference type="eggNOG" id="ENOG502SJY6">
    <property type="taxonomic scope" value="Eukaryota"/>
</dbReference>
<dbReference type="OrthoDB" id="1262810at2759"/>
<protein>
    <recommendedName>
        <fullName evidence="2">Heterokaryon incompatibility domain-containing protein</fullName>
    </recommendedName>
</protein>
<evidence type="ECO:0000259" key="2">
    <source>
        <dbReference type="Pfam" id="PF06985"/>
    </source>
</evidence>
<dbReference type="SUPFAM" id="SSF55874">
    <property type="entry name" value="ATPase domain of HSP90 chaperone/DNA topoisomerase II/histidine kinase"/>
    <property type="match status" value="1"/>
</dbReference>
<dbReference type="GeneID" id="20365373"/>
<dbReference type="GO" id="GO:0005524">
    <property type="term" value="F:ATP binding"/>
    <property type="evidence" value="ECO:0007669"/>
    <property type="project" value="InterPro"/>
</dbReference>
<accession>K3VFX1</accession>
<dbReference type="InterPro" id="IPR052957">
    <property type="entry name" value="Auxin_embryo_med"/>
</dbReference>
<dbReference type="RefSeq" id="XP_009258148.1">
    <property type="nucleotide sequence ID" value="XM_009259873.1"/>
</dbReference>
<dbReference type="PANTHER" id="PTHR32387:SF0">
    <property type="entry name" value="PROTEIN NO VEIN"/>
    <property type="match status" value="1"/>
</dbReference>
<sequence length="2336" mass="265631">MSISIGQSALSRAEAKEHIEQIRREYSLEGHDKLAQALTNALHILSTELYDQSTHFIQELLQNADDNHFETSTPTLIFSYSPGRLRVDCNEKGFLPHHIDALCTIRGSTKTDKDQASYTGEKGIGFKSVFRMADVVWISSNSYQFKFDKHKQFGTVAPEWVEDFPVHSSSEYTTFYLELCPQGDMEELVEKLVDFDADQLLFLRRLRQVKINIEREYQDLSHMIRRIDETDGCGNLITTLDLGTSKKRFMVRKFQVTNLPEEPRRRNQTCSEMVLAFPLMEELPDGGTAMPVFEAKLFAGLPVGADGGLKFLLQGDFILTASRLHLDTSLRWNQGLRDGLVNAFLESVLAFNAGIHRYIWPFFLSYDKKVSSFFQSATKSICEILRLMDCLESMEGIMVKPSALTYVDLEKFGDSSKDFLTLSAKTSPLYLSNKYPAWTIPGILSLGVRRLSATEFLEHFRTLLSEEDSVFIKKSPSWHGDVAKVLLSLISDERIRKDLRNLPIIPLTEGRWVSANNNPKPVFVSKDLELDDFTTHSGLPIVDPEATAHKDRKALYRALGIATIGKDQVCEFICQQHALPDFEPEKWTTEQLIKHAKMLFESHWTPPAQHADLWFATADDKRCRGSSLYFREEAGGPAYQRIFKHLEQESPTLHPDYFKDSSVTESPFDGINLFFDPRQRRSIWSKYRKTDRFRKRWGFDLPDIPGKVEDRSWKEFLVKSVQLSAIPRLAVRTAKGTVVSQEFKSILRNCPVTDWLQLLEDEWHTYSKWLGPGGENAVSYSTYDTAGDLLPTKVKNLEVLTSRGRQRLCTTFVPGLDDLVVDVPIPILDIKGDIGKITRERLRLLGVTVEKDIRYYLSCLRALVDQVSPDVETLTYIYERIQAHYNDEDILIEHAFQKDRLIYVDGWAVKNSDKCRKGWFNAEKCSAKKIRMEELYPRCEALFRSLMITAGLNINGLVEKATKMEPSTPRTDMMETFANINDILKAMSAKKAANVVKPLLDSAVFPVLTQALGGKRKLMKPSNTTWFIADRKHLRDSFLGKLPLLDFSIEEVDDMLDLIKALNLHKRKLSPLVDCRCHPKGQLEYSIPASWYFRTRAPFIKALTASSKSEQKSWFKLLERARVSFAAGVERRYVLETDSKLVQGHPEETMASCFVSGGSIQIFLARDFSLDSQSAVAAVVEMVSQNFDFKDPLTIHLLYTLFSEKDHDMALRAFGRQGFQVDASELGSCQFYPRELGAVPSPFESSGFVGDASYVSTEPTRLGVRFTHKKGFPSRKSPEADRRLPIKRYIDFDNDSEEAHKQLLEPDYNLEYLGQRIVSSFFARTLGHTYKPDLHWKSRLRFRGGLDVSDIPEESFPFIIADPDGSKTMTDMLTKSGLIEAKAWEQNWPAYHFELAISEGGKDDQFTWTWEQLERIRLQEEEYDSQTGQENVVVMIRIYNVFKSPSLQFVLDPWEAIWSRRSQILKGSIFKIIMLLDHEEDIATAAAQLKDSSTNTDQVPTITITEEADDTDDTDDRTTQQNPQSLGHVNGYQYNYTPTFQQQPFFAPPSYASYDPSWLTSWAQPTAYWTMDGQLIWNYPIPASHGIPANLYDAASQETSDDSEYKTPLSREISTEKWDKLPKYKYRCLKDKKEIRVFVLLPGKEDDVLRGVIQTCPFKDPIAYNTVSYVWGGNQQPRYKLLTPEGVLNIQASLFLVLKRIRKTDKPMVLWVDAICINQNDKKEKSQQVKLLPRIYQRSECTYAFLAKDPGHDTAIKMLKRAFIDLIGINDKTSESLSDISECPDDLAKFEVPSQNDPIWQELAELLDHTWFKRVWIVQEAVASPSVIFVCDKLSIGWNVMSQALTYLDSDRSLPPDVSVAMEPFTTLDNLREWDARQTRWSILLLLEGFRGLQSGLKRDRFYALLGIACDGNLPDFEPDYEIPFEDVVITFARALVSNGEGIQLLHRAGISTQPDRFPSWIPDWTVPKSPSLDDSLSRGIQYHTCGSDKNVRISCLGKDEILVIGYQVDKIARITKSSNTPGSWRQYFAEIHSMVESLQCSSGLKQSYIWEVPVAGSRHGRVAESDYIDLVDSYKAFQKFMKKMKWKKGYKIADIFNSASSEESQASEEGNLAQRSRSYAELLTGTLEGWRFVTTEEGRCGVVPPDAHVGDEVLIVGGGNVPFLFRKSTKRQGSYQLQNGSRSITNGRSNESDGNSFNGNGHVRSSTTGALDLTVLGMNSGTAMDGIDCALVRYYQESPDAPLHMELIKYDEIPVPQWIKKPVLTMLRETKTTPSKMSQLNVQLGQMFGDAVKEFCDKHEISMDSIDLIGSHGQTIWLLSMPEEGETRSAFSRSG</sequence>
<organism evidence="3 4">
    <name type="scientific">Fusarium pseudograminearum (strain CS3096)</name>
    <name type="common">Wheat and barley crown-rot fungus</name>
    <dbReference type="NCBI Taxonomy" id="1028729"/>
    <lineage>
        <taxon>Eukaryota</taxon>
        <taxon>Fungi</taxon>
        <taxon>Dikarya</taxon>
        <taxon>Ascomycota</taxon>
        <taxon>Pezizomycotina</taxon>
        <taxon>Sordariomycetes</taxon>
        <taxon>Hypocreomycetidae</taxon>
        <taxon>Hypocreales</taxon>
        <taxon>Nectriaceae</taxon>
        <taxon>Fusarium</taxon>
    </lineage>
</organism>
<proteinExistence type="predicted"/>